<organism evidence="1 2">
    <name type="scientific">Euphydryas editha</name>
    <name type="common">Edith's checkerspot</name>
    <dbReference type="NCBI Taxonomy" id="104508"/>
    <lineage>
        <taxon>Eukaryota</taxon>
        <taxon>Metazoa</taxon>
        <taxon>Ecdysozoa</taxon>
        <taxon>Arthropoda</taxon>
        <taxon>Hexapoda</taxon>
        <taxon>Insecta</taxon>
        <taxon>Pterygota</taxon>
        <taxon>Neoptera</taxon>
        <taxon>Endopterygota</taxon>
        <taxon>Lepidoptera</taxon>
        <taxon>Glossata</taxon>
        <taxon>Ditrysia</taxon>
        <taxon>Papilionoidea</taxon>
        <taxon>Nymphalidae</taxon>
        <taxon>Nymphalinae</taxon>
        <taxon>Euphydryas</taxon>
    </lineage>
</organism>
<reference evidence="1" key="1">
    <citation type="submission" date="2022-03" db="EMBL/GenBank/DDBJ databases">
        <authorList>
            <person name="Tunstrom K."/>
        </authorList>
    </citation>
    <scope>NUCLEOTIDE SEQUENCE</scope>
</reference>
<dbReference type="AlphaFoldDB" id="A0AAU9V0S6"/>
<evidence type="ECO:0000313" key="2">
    <source>
        <dbReference type="Proteomes" id="UP001153954"/>
    </source>
</evidence>
<comment type="caution">
    <text evidence="1">The sequence shown here is derived from an EMBL/GenBank/DDBJ whole genome shotgun (WGS) entry which is preliminary data.</text>
</comment>
<dbReference type="Proteomes" id="UP001153954">
    <property type="component" value="Unassembled WGS sequence"/>
</dbReference>
<proteinExistence type="predicted"/>
<gene>
    <name evidence="1" type="ORF">EEDITHA_LOCUS19742</name>
</gene>
<dbReference type="EMBL" id="CAKOGL010000028">
    <property type="protein sequence ID" value="CAH2105491.1"/>
    <property type="molecule type" value="Genomic_DNA"/>
</dbReference>
<sequence>MTKCITCTKSNRKIFLSMAIKTLGCMQTKCSDSKNIGIRPISSGNENKFTAEVPKKLVVFLRNLSTFYDRDNRWLPMLVLAEGRGGDAYNSFYASCHQPDQLRILNQSVRNLSRRSHSCGVSIDEILRMLKLCIYLKELLKIYYEIILSNNNIKL</sequence>
<protein>
    <submittedName>
        <fullName evidence="1">Uncharacterized protein</fullName>
    </submittedName>
</protein>
<evidence type="ECO:0000313" key="1">
    <source>
        <dbReference type="EMBL" id="CAH2105491.1"/>
    </source>
</evidence>
<keyword evidence="2" id="KW-1185">Reference proteome</keyword>
<name>A0AAU9V0S6_EUPED</name>
<accession>A0AAU9V0S6</accession>